<evidence type="ECO:0000256" key="4">
    <source>
        <dbReference type="RuleBase" id="RU004504"/>
    </source>
</evidence>
<evidence type="ECO:0000313" key="6">
    <source>
        <dbReference type="EMBL" id="RST98592.1"/>
    </source>
</evidence>
<gene>
    <name evidence="6" type="ORF">CBF37_07395</name>
</gene>
<dbReference type="OrthoDB" id="9804366at2"/>
<evidence type="ECO:0000256" key="1">
    <source>
        <dbReference type="ARBA" id="ARBA00001933"/>
    </source>
</evidence>
<evidence type="ECO:0000256" key="3">
    <source>
        <dbReference type="RuleBase" id="RU004075"/>
    </source>
</evidence>
<dbReference type="InterPro" id="IPR015424">
    <property type="entry name" value="PyrdxlP-dep_Trfase"/>
</dbReference>
<reference evidence="6 7" key="1">
    <citation type="submission" date="2017-05" db="EMBL/GenBank/DDBJ databases">
        <title>Vagococcus spp. assemblies.</title>
        <authorList>
            <person name="Gulvik C.A."/>
        </authorList>
    </citation>
    <scope>NUCLEOTIDE SEQUENCE [LARGE SCALE GENOMIC DNA]</scope>
    <source>
        <strain evidence="6 7">SS1995</strain>
    </source>
</reference>
<dbReference type="InterPro" id="IPR015422">
    <property type="entry name" value="PyrdxlP-dep_Trfase_small"/>
</dbReference>
<dbReference type="Proteomes" id="UP000287857">
    <property type="component" value="Unassembled WGS sequence"/>
</dbReference>
<accession>A0A429ZXJ9</accession>
<name>A0A429ZXJ9_9ENTE</name>
<evidence type="ECO:0000259" key="5">
    <source>
        <dbReference type="Pfam" id="PF00266"/>
    </source>
</evidence>
<dbReference type="PANTHER" id="PTHR43586:SF4">
    <property type="entry name" value="ISOPENICILLIN N EPIMERASE"/>
    <property type="match status" value="1"/>
</dbReference>
<sequence length="384" mass="42616">MTAVYFDNAATTVQKPVEVAERVYQTIQSQQFGNPARGSHDFSLNSFREVEKVRNLVKELVHSPETYEVVFAANATTALNMAIKGTILRGQKIVTTTWEHNAVLRPVYQVVKERSAEVEFISSTPISGDLNYEEFERTIKQMKPDVVIVNHGSNVTGNILDLTRIKFWKQQYGFLLIVDASQTMGQVSIDLSDGLIDILCFTGHKSLYGPTGTGGLCVRKELMIEPLITGGDGIQSFSMVQPQTYPILLEAGTMNVAGISGLGAGLEYILEKTPARIQLGLQQLRDAFLSGLSNNNNIVLYQNDDLVHTGVVSFNLVGIDSAEVSNYLWEHHQIATRPGYHCAPKMHEVLGTKKTGTVRCSFSNFNTYEEIEHVTQIINELSRK</sequence>
<comment type="caution">
    <text evidence="6">The sequence shown here is derived from an EMBL/GenBank/DDBJ whole genome shotgun (WGS) entry which is preliminary data.</text>
</comment>
<organism evidence="6 7">
    <name type="scientific">Vagococcus vulneris</name>
    <dbReference type="NCBI Taxonomy" id="1977869"/>
    <lineage>
        <taxon>Bacteria</taxon>
        <taxon>Bacillati</taxon>
        <taxon>Bacillota</taxon>
        <taxon>Bacilli</taxon>
        <taxon>Lactobacillales</taxon>
        <taxon>Enterococcaceae</taxon>
        <taxon>Vagococcus</taxon>
    </lineage>
</organism>
<dbReference type="EMBL" id="NGJS01000009">
    <property type="protein sequence ID" value="RST98592.1"/>
    <property type="molecule type" value="Genomic_DNA"/>
</dbReference>
<comment type="cofactor">
    <cofactor evidence="1 4">
        <name>pyridoxal 5'-phosphate</name>
        <dbReference type="ChEBI" id="CHEBI:597326"/>
    </cofactor>
</comment>
<dbReference type="InterPro" id="IPR000192">
    <property type="entry name" value="Aminotrans_V_dom"/>
</dbReference>
<dbReference type="Gene3D" id="3.90.1150.10">
    <property type="entry name" value="Aspartate Aminotransferase, domain 1"/>
    <property type="match status" value="1"/>
</dbReference>
<dbReference type="GO" id="GO:0003824">
    <property type="term" value="F:catalytic activity"/>
    <property type="evidence" value="ECO:0007669"/>
    <property type="project" value="UniProtKB-ARBA"/>
</dbReference>
<dbReference type="AlphaFoldDB" id="A0A429ZXJ9"/>
<dbReference type="SUPFAM" id="SSF53383">
    <property type="entry name" value="PLP-dependent transferases"/>
    <property type="match status" value="1"/>
</dbReference>
<dbReference type="PROSITE" id="PS00595">
    <property type="entry name" value="AA_TRANSFER_CLASS_5"/>
    <property type="match status" value="1"/>
</dbReference>
<evidence type="ECO:0000313" key="7">
    <source>
        <dbReference type="Proteomes" id="UP000287857"/>
    </source>
</evidence>
<dbReference type="Pfam" id="PF00266">
    <property type="entry name" value="Aminotran_5"/>
    <property type="match status" value="1"/>
</dbReference>
<dbReference type="InterPro" id="IPR015421">
    <property type="entry name" value="PyrdxlP-dep_Trfase_major"/>
</dbReference>
<dbReference type="PANTHER" id="PTHR43586">
    <property type="entry name" value="CYSTEINE DESULFURASE"/>
    <property type="match status" value="1"/>
</dbReference>
<comment type="similarity">
    <text evidence="3">Belongs to the class-V pyridoxal-phosphate-dependent aminotransferase family.</text>
</comment>
<evidence type="ECO:0000256" key="2">
    <source>
        <dbReference type="ARBA" id="ARBA00022898"/>
    </source>
</evidence>
<keyword evidence="2" id="KW-0663">Pyridoxal phosphate</keyword>
<dbReference type="InterPro" id="IPR020578">
    <property type="entry name" value="Aminotrans_V_PyrdxlP_BS"/>
</dbReference>
<feature type="domain" description="Aminotransferase class V" evidence="5">
    <location>
        <begin position="4"/>
        <end position="373"/>
    </location>
</feature>
<proteinExistence type="inferred from homology"/>
<protein>
    <recommendedName>
        <fullName evidence="5">Aminotransferase class V domain-containing protein</fullName>
    </recommendedName>
</protein>
<keyword evidence="7" id="KW-1185">Reference proteome</keyword>
<dbReference type="RefSeq" id="WP_125984125.1">
    <property type="nucleotide sequence ID" value="NZ_NGJS01000009.1"/>
</dbReference>
<dbReference type="Gene3D" id="3.40.640.10">
    <property type="entry name" value="Type I PLP-dependent aspartate aminotransferase-like (Major domain)"/>
    <property type="match status" value="1"/>
</dbReference>